<evidence type="ECO:0000313" key="3">
    <source>
        <dbReference type="EMBL" id="GFF46895.1"/>
    </source>
</evidence>
<dbReference type="Pfam" id="PF12770">
    <property type="entry name" value="CHAT"/>
    <property type="match status" value="1"/>
</dbReference>
<protein>
    <recommendedName>
        <fullName evidence="2">CHAT domain-containing protein</fullName>
    </recommendedName>
</protein>
<accession>A0A8H3PDP7</accession>
<sequence length="831" mass="93263">MDDHPVGGTLPYKIGSSQSSLHHFDLDMNCQLSVPDAQWCRNRYLELHTANMQASQLPALVDSLQALFEQAVPLNEFRVAVGCASLLSLNYKRLEEWESSVRWAQEARTVAMTYLGWSMASKAAKTLAQVTYDYARESPSPEIFSHLVSLLADDAERDGRHQMIEGQVDKYGFLSDVELLRAAKLESVSSQDAFHDSLTWLAKAEALISQLPEELQLYYTAENIYKRSNAYYAIDDIPAALVCVRNACTLFEEIGKERETALMHRRIGQLELLAVELHLETANSSLGEILESFQRSEAFLKTAGFQEQLADCHLQQAWVWERALLQGHEGALEHALRNLDRAEQIRNEIRMDFTIQRDAKSLIQKQALVSRSAELYTLGFELSLRLNDTGRSWWWLQQGKARGLLDLIGFGADVPESIRADISRDKTAAELWEQEAAVLQQISVAPPVDRFRLRASLAKLRRSMDNHPTLHPALAYRGARSLELEQLKNMFQARTDIICVDWAVVHSKLFMVSVRPGEEPRISELEIELKDVTSWMRANMKPAQLREKSAISRFKKLDPLVGPLAKISKEGELLVFCPTNVLAGLPLHALEVGQQVVIERNPVIYSTSLSILQHCLQRQGRDTPTTFNIAIIGDPTSDRAAAADSASSLGLRMKTEPLVGQAATAQAFKSAAEHVDIFHYHGHVKFEVEEPLESAFKLHGGENVTARDLFSIQMRTKLFTIIACESGKQNVLPGDEPLGLVPVLLLAGANAVVGTLWNCWDTAGKEFAETFYQIICHERERSSGSNQGPPSSSTINLAFALREAVLDIRKRRPEPYFWALFVLYGNWDLVF</sequence>
<feature type="coiled-coil region" evidence="1">
    <location>
        <begin position="325"/>
        <end position="352"/>
    </location>
</feature>
<dbReference type="EMBL" id="BLKC01000067">
    <property type="protein sequence ID" value="GFF46895.1"/>
    <property type="molecule type" value="Genomic_DNA"/>
</dbReference>
<evidence type="ECO:0000313" key="4">
    <source>
        <dbReference type="Proteomes" id="UP000465221"/>
    </source>
</evidence>
<gene>
    <name evidence="3" type="ORF">IFM46972_08161</name>
</gene>
<dbReference type="InterPro" id="IPR024983">
    <property type="entry name" value="CHAT_dom"/>
</dbReference>
<comment type="caution">
    <text evidence="3">The sequence shown here is derived from an EMBL/GenBank/DDBJ whole genome shotgun (WGS) entry which is preliminary data.</text>
</comment>
<keyword evidence="1" id="KW-0175">Coiled coil</keyword>
<evidence type="ECO:0000256" key="1">
    <source>
        <dbReference type="SAM" id="Coils"/>
    </source>
</evidence>
<reference evidence="3 4" key="1">
    <citation type="submission" date="2020-01" db="EMBL/GenBank/DDBJ databases">
        <title>Draft genome sequence of Aspergillus udagawae IFM 46972.</title>
        <authorList>
            <person name="Takahashi H."/>
            <person name="Yaguchi T."/>
        </authorList>
    </citation>
    <scope>NUCLEOTIDE SEQUENCE [LARGE SCALE GENOMIC DNA]</scope>
    <source>
        <strain evidence="3 4">IFM 46972</strain>
    </source>
</reference>
<dbReference type="AlphaFoldDB" id="A0A8H3PDP7"/>
<proteinExistence type="predicted"/>
<feature type="domain" description="CHAT" evidence="2">
    <location>
        <begin position="563"/>
        <end position="826"/>
    </location>
</feature>
<evidence type="ECO:0000259" key="2">
    <source>
        <dbReference type="Pfam" id="PF12770"/>
    </source>
</evidence>
<organism evidence="3 4">
    <name type="scientific">Aspergillus udagawae</name>
    <dbReference type="NCBI Taxonomy" id="91492"/>
    <lineage>
        <taxon>Eukaryota</taxon>
        <taxon>Fungi</taxon>
        <taxon>Dikarya</taxon>
        <taxon>Ascomycota</taxon>
        <taxon>Pezizomycotina</taxon>
        <taxon>Eurotiomycetes</taxon>
        <taxon>Eurotiomycetidae</taxon>
        <taxon>Eurotiales</taxon>
        <taxon>Aspergillaceae</taxon>
        <taxon>Aspergillus</taxon>
        <taxon>Aspergillus subgen. Fumigati</taxon>
    </lineage>
</organism>
<dbReference type="Proteomes" id="UP000465221">
    <property type="component" value="Unassembled WGS sequence"/>
</dbReference>
<name>A0A8H3PDP7_9EURO</name>